<dbReference type="Pfam" id="PF12708">
    <property type="entry name" value="Pect-lyase_RHGA_epim"/>
    <property type="match status" value="1"/>
</dbReference>
<dbReference type="InterPro" id="IPR012334">
    <property type="entry name" value="Pectin_lyas_fold"/>
</dbReference>
<dbReference type="Gene3D" id="2.160.20.10">
    <property type="entry name" value="Single-stranded right-handed beta-helix, Pectin lyase-like"/>
    <property type="match status" value="2"/>
</dbReference>
<dbReference type="InterPro" id="IPR011050">
    <property type="entry name" value="Pectin_lyase_fold/virulence"/>
</dbReference>
<comment type="caution">
    <text evidence="2">The sequence shown here is derived from an EMBL/GenBank/DDBJ whole genome shotgun (WGS) entry which is preliminary data.</text>
</comment>
<evidence type="ECO:0000259" key="1">
    <source>
        <dbReference type="Pfam" id="PF12708"/>
    </source>
</evidence>
<keyword evidence="2" id="KW-0378">Hydrolase</keyword>
<dbReference type="Proteomes" id="UP001279642">
    <property type="component" value="Unassembled WGS sequence"/>
</dbReference>
<protein>
    <submittedName>
        <fullName evidence="2">Glycosyl hydrolase family 28-related protein</fullName>
    </submittedName>
</protein>
<evidence type="ECO:0000313" key="3">
    <source>
        <dbReference type="Proteomes" id="UP001279642"/>
    </source>
</evidence>
<gene>
    <name evidence="2" type="ORF">SMD27_11805</name>
</gene>
<sequence>MSVDIDTLPLLTATTGNEKLATEKVSDGSAAALRLRTFIGDSGEENRVFNVVYFGADRTGTADALAAFNSAIAAAVAAGGGTVYVPPGNYKISDVIKIPSNVHLKGAGKDLSKLVKTAGATAGGGVGAYATVAMLGATNASVEHLWVDHATNGALVNGIAMLRSNLSTETGPFCDGCDVLNCRITGFNSHQYLIWSHGAKNARILFNEVDGGVVTYDAASAQEGIEVFGGENVLVAFNRVINVGANGIYMGISTGVAGYFNKNVTAAYNAIRSCRIGVHVNATWDAVAGVNASEDIRVAFNQVSSCHRGHILMRYTTKGAPANSVVFRNIAVTHNQINADVLTNNPFTIQYDMQDKSGNAVAQNIRITNNQCLGGKSLNTASDPSVAPFQVRYGQDILVANNQFRNIGAGSDAAILIHGDGSTIADGVQLIGNIVDNCPRGAVLVRGVQRCAVIGNRFSNYYTEATGTFNAITLTSADYATISNNRFKHAGTEIRAIQFDQGSTEVTIGANILEYNPALATYNGDPLQFDQTGAFAANCSRGRAKIIIGATAVTLSNSRVQQGSRLTVLQRAGTPQAFRVTLTDGQFTITMAAAVAGSDAIFDWEIRQ</sequence>
<dbReference type="SMART" id="SM00710">
    <property type="entry name" value="PbH1"/>
    <property type="match status" value="8"/>
</dbReference>
<proteinExistence type="predicted"/>
<dbReference type="InterPro" id="IPR024535">
    <property type="entry name" value="RHGA/B-epi-like_pectate_lyase"/>
</dbReference>
<reference evidence="2 3" key="1">
    <citation type="journal article" date="2016" name="Antonie Van Leeuwenhoek">
        <title>Dongia soli sp. nov., isolated from soil from Dokdo, Korea.</title>
        <authorList>
            <person name="Kim D.U."/>
            <person name="Lee H."/>
            <person name="Kim H."/>
            <person name="Kim S.G."/>
            <person name="Ka J.O."/>
        </authorList>
    </citation>
    <scope>NUCLEOTIDE SEQUENCE [LARGE SCALE GENOMIC DNA]</scope>
    <source>
        <strain evidence="2 3">D78</strain>
    </source>
</reference>
<accession>A0ABU5EB06</accession>
<keyword evidence="3" id="KW-1185">Reference proteome</keyword>
<feature type="domain" description="Rhamnogalacturonase A/B/Epimerase-like pectate lyase" evidence="1">
    <location>
        <begin position="49"/>
        <end position="292"/>
    </location>
</feature>
<dbReference type="RefSeq" id="WP_320508563.1">
    <property type="nucleotide sequence ID" value="NZ_JAXCLW010000002.1"/>
</dbReference>
<organism evidence="2 3">
    <name type="scientific">Dongia soli</name>
    <dbReference type="NCBI Taxonomy" id="600628"/>
    <lineage>
        <taxon>Bacteria</taxon>
        <taxon>Pseudomonadati</taxon>
        <taxon>Pseudomonadota</taxon>
        <taxon>Alphaproteobacteria</taxon>
        <taxon>Rhodospirillales</taxon>
        <taxon>Dongiaceae</taxon>
        <taxon>Dongia</taxon>
    </lineage>
</organism>
<name>A0ABU5EB06_9PROT</name>
<dbReference type="InterPro" id="IPR006626">
    <property type="entry name" value="PbH1"/>
</dbReference>
<dbReference type="GO" id="GO:0016787">
    <property type="term" value="F:hydrolase activity"/>
    <property type="evidence" value="ECO:0007669"/>
    <property type="project" value="UniProtKB-KW"/>
</dbReference>
<dbReference type="SUPFAM" id="SSF51126">
    <property type="entry name" value="Pectin lyase-like"/>
    <property type="match status" value="2"/>
</dbReference>
<dbReference type="EMBL" id="JAXCLW010000002">
    <property type="protein sequence ID" value="MDY0883531.1"/>
    <property type="molecule type" value="Genomic_DNA"/>
</dbReference>
<evidence type="ECO:0000313" key="2">
    <source>
        <dbReference type="EMBL" id="MDY0883531.1"/>
    </source>
</evidence>